<dbReference type="InterPro" id="IPR029039">
    <property type="entry name" value="Flavoprotein-like_sf"/>
</dbReference>
<keyword evidence="2" id="KW-1185">Reference proteome</keyword>
<dbReference type="Gene3D" id="3.40.50.360">
    <property type="match status" value="1"/>
</dbReference>
<dbReference type="Proteomes" id="UP000483018">
    <property type="component" value="Unassembled WGS sequence"/>
</dbReference>
<evidence type="ECO:0000313" key="1">
    <source>
        <dbReference type="EMBL" id="KAE9629423.1"/>
    </source>
</evidence>
<sequence>MKYLVINGSPHKGNTWKVAESSMKNIKKLDSDSTFEEIQLLDLKLPFCLGCSRCFRKGEQHY</sequence>
<name>A0A7C8HFB3_9FIRM</name>
<protein>
    <recommendedName>
        <fullName evidence="3">NADPH-dependent FMN reductase-like domain-containing protein</fullName>
    </recommendedName>
</protein>
<organism evidence="1 2">
    <name type="scientific">Defluviitalea raffinosedens</name>
    <dbReference type="NCBI Taxonomy" id="1450156"/>
    <lineage>
        <taxon>Bacteria</taxon>
        <taxon>Bacillati</taxon>
        <taxon>Bacillota</taxon>
        <taxon>Clostridia</taxon>
        <taxon>Lachnospirales</taxon>
        <taxon>Defluviitaleaceae</taxon>
        <taxon>Defluviitalea</taxon>
    </lineage>
</organism>
<accession>A0A7C8HFB3</accession>
<reference evidence="1 2" key="1">
    <citation type="submission" date="2019-12" db="EMBL/GenBank/DDBJ databases">
        <title>Defluviitalea raffinosedens, isolated from a biogas fermenter, genome sequencing and characterization.</title>
        <authorList>
            <person name="Rettenmaier R."/>
            <person name="Schneider M."/>
            <person name="Neuhaus K."/>
            <person name="Liebl W."/>
            <person name="Zverlov V."/>
        </authorList>
    </citation>
    <scope>NUCLEOTIDE SEQUENCE [LARGE SCALE GENOMIC DNA]</scope>
    <source>
        <strain evidence="1 2">249c-K6</strain>
    </source>
</reference>
<dbReference type="RefSeq" id="WP_158741603.1">
    <property type="nucleotide sequence ID" value="NZ_JAFBEP010000019.1"/>
</dbReference>
<evidence type="ECO:0008006" key="3">
    <source>
        <dbReference type="Google" id="ProtNLM"/>
    </source>
</evidence>
<dbReference type="AlphaFoldDB" id="A0A7C8HFB3"/>
<gene>
    <name evidence="1" type="ORF">GND95_13065</name>
</gene>
<proteinExistence type="predicted"/>
<evidence type="ECO:0000313" key="2">
    <source>
        <dbReference type="Proteomes" id="UP000483018"/>
    </source>
</evidence>
<dbReference type="EMBL" id="WSLF01000017">
    <property type="protein sequence ID" value="KAE9629423.1"/>
    <property type="molecule type" value="Genomic_DNA"/>
</dbReference>
<comment type="caution">
    <text evidence="1">The sequence shown here is derived from an EMBL/GenBank/DDBJ whole genome shotgun (WGS) entry which is preliminary data.</text>
</comment>
<dbReference type="OrthoDB" id="3789967at2"/>
<dbReference type="SUPFAM" id="SSF52218">
    <property type="entry name" value="Flavoproteins"/>
    <property type="match status" value="1"/>
</dbReference>